<accession>A0ABR4BCH7</accession>
<protein>
    <submittedName>
        <fullName evidence="2">Uncharacterized protein</fullName>
    </submittedName>
</protein>
<feature type="compositionally biased region" description="Polar residues" evidence="1">
    <location>
        <begin position="331"/>
        <end position="344"/>
    </location>
</feature>
<feature type="region of interest" description="Disordered" evidence="1">
    <location>
        <begin position="175"/>
        <end position="212"/>
    </location>
</feature>
<evidence type="ECO:0000256" key="1">
    <source>
        <dbReference type="SAM" id="MobiDB-lite"/>
    </source>
</evidence>
<organism evidence="2 3">
    <name type="scientific">Lepraria finkii</name>
    <dbReference type="NCBI Taxonomy" id="1340010"/>
    <lineage>
        <taxon>Eukaryota</taxon>
        <taxon>Fungi</taxon>
        <taxon>Dikarya</taxon>
        <taxon>Ascomycota</taxon>
        <taxon>Pezizomycotina</taxon>
        <taxon>Lecanoromycetes</taxon>
        <taxon>OSLEUM clade</taxon>
        <taxon>Lecanoromycetidae</taxon>
        <taxon>Lecanorales</taxon>
        <taxon>Lecanorineae</taxon>
        <taxon>Stereocaulaceae</taxon>
        <taxon>Lepraria</taxon>
    </lineage>
</organism>
<gene>
    <name evidence="2" type="ORF">ABVK25_004364</name>
</gene>
<feature type="compositionally biased region" description="Low complexity" evidence="1">
    <location>
        <begin position="239"/>
        <end position="253"/>
    </location>
</feature>
<proteinExistence type="predicted"/>
<feature type="compositionally biased region" description="Low complexity" evidence="1">
    <location>
        <begin position="392"/>
        <end position="401"/>
    </location>
</feature>
<feature type="compositionally biased region" description="Polar residues" evidence="1">
    <location>
        <begin position="254"/>
        <end position="280"/>
    </location>
</feature>
<feature type="region of interest" description="Disordered" evidence="1">
    <location>
        <begin position="519"/>
        <end position="602"/>
    </location>
</feature>
<comment type="caution">
    <text evidence="2">The sequence shown here is derived from an EMBL/GenBank/DDBJ whole genome shotgun (WGS) entry which is preliminary data.</text>
</comment>
<evidence type="ECO:0000313" key="2">
    <source>
        <dbReference type="EMBL" id="KAL2055556.1"/>
    </source>
</evidence>
<feature type="region of interest" description="Disordered" evidence="1">
    <location>
        <begin position="236"/>
        <end position="294"/>
    </location>
</feature>
<feature type="compositionally biased region" description="Basic and acidic residues" evidence="1">
    <location>
        <begin position="545"/>
        <end position="554"/>
    </location>
</feature>
<reference evidence="2 3" key="1">
    <citation type="submission" date="2024-09" db="EMBL/GenBank/DDBJ databases">
        <title>Rethinking Asexuality: The Enigmatic Case of Functional Sexual Genes in Lepraria (Stereocaulaceae).</title>
        <authorList>
            <person name="Doellman M."/>
            <person name="Sun Y."/>
            <person name="Barcenas-Pena A."/>
            <person name="Lumbsch H.T."/>
            <person name="Grewe F."/>
        </authorList>
    </citation>
    <scope>NUCLEOTIDE SEQUENCE [LARGE SCALE GENOMIC DNA]</scope>
    <source>
        <strain evidence="2 3">Grewe 0041</strain>
    </source>
</reference>
<keyword evidence="3" id="KW-1185">Reference proteome</keyword>
<dbReference type="Proteomes" id="UP001590951">
    <property type="component" value="Unassembled WGS sequence"/>
</dbReference>
<evidence type="ECO:0000313" key="3">
    <source>
        <dbReference type="Proteomes" id="UP001590951"/>
    </source>
</evidence>
<dbReference type="EMBL" id="JBHFEH010000011">
    <property type="protein sequence ID" value="KAL2055556.1"/>
    <property type="molecule type" value="Genomic_DNA"/>
</dbReference>
<sequence length="602" mass="66599">MSNYAHSSGVFHLPQLYSRRGMEIFKERVRTKVQPHNKNDVWFQNQYENYLNLVKSYQAYGTPIGGWRFEIVQNGRHDSLQIPCNFFAGQQQQNNFAPAASLQAAQPGCHLTTGSIDGNANIQNPQLNPSISQYDGYFAPTTCGYTDTPSVQFDPKVFQYGGYCAPTTYGYTDPQSSQLAPNADPFRPSSVLNPHAQMFNPGQASTNSRAAAGRSYSAGAAVGADPRSIPFTETVTFESSSGHQGQSTQSTPSVRLSQATNNFGTPAGLSSSAQGKQPATNADIPTKPPPSSFGAFAAEQRRLNLIPPQVEAGQARRYTAPAAPFGHSPVCSHSASPQPRSEQFTTQYDRGQLHPCQNQDGTWMKHIPPHAFIRKQNPRSSDLRKTSEDSIDSGYDSKSSSRAQLAHIITPNTRSFKVTDTLPGLEKKIRRLSKELAGSTVTKRRTPPAPPAASNRVQVALANVLEDFRVMDVESARALLREKGLWAADAHIQKLKYARLNNPRLRPTRLDWTVPEFTLEKSSSSHPTPVDLSLHNPLQGSYRPHWRDNEEKFGNRRYNLPLPASWSSNSQSPQSRPHQRNEPGEMDERSARETGHYLLQLS</sequence>
<feature type="compositionally biased region" description="Basic and acidic residues" evidence="1">
    <location>
        <begin position="579"/>
        <end position="595"/>
    </location>
</feature>
<feature type="region of interest" description="Disordered" evidence="1">
    <location>
        <begin position="321"/>
        <end position="344"/>
    </location>
</feature>
<feature type="region of interest" description="Disordered" evidence="1">
    <location>
        <begin position="372"/>
        <end position="402"/>
    </location>
</feature>
<name>A0ABR4BCH7_9LECA</name>
<feature type="compositionally biased region" description="Low complexity" evidence="1">
    <location>
        <begin position="561"/>
        <end position="576"/>
    </location>
</feature>